<dbReference type="GO" id="GO:0019867">
    <property type="term" value="C:outer membrane"/>
    <property type="evidence" value="ECO:0007669"/>
    <property type="project" value="InterPro"/>
</dbReference>
<evidence type="ECO:0000313" key="3">
    <source>
        <dbReference type="EMBL" id="PAD79413.1"/>
    </source>
</evidence>
<dbReference type="Gene3D" id="2.40.40.10">
    <property type="entry name" value="RlpA-like domain"/>
    <property type="match status" value="1"/>
</dbReference>
<dbReference type="InterPro" id="IPR036779">
    <property type="entry name" value="LysM_dom_sf"/>
</dbReference>
<dbReference type="SUPFAM" id="SSF54106">
    <property type="entry name" value="LysM domain"/>
    <property type="match status" value="1"/>
</dbReference>
<accession>A0A268F242</accession>
<keyword evidence="1" id="KW-0732">Signal</keyword>
<name>A0A268F242_9BACL</name>
<sequence length="242" mass="25990">MLKKNNRNVPPRRKRSAAKKWSRTVNLITACSLAMGISFVIHPHPAEAASKVHTAKEGDTYYVLSKQYGVDLNKLMQANPSIKATNIYAGLKITIPSEAKAVAATKAQAASPAVMLPTLNVFPENKVVEAWGKTFDYSKTLNVKATAYSSAASENGGWGAVDYFGNPLELGTIAVDPKVIPLGTKVLVTGHTHPGLPKKAFVAEARDIGGAIKGNKIDIFIPGSPKSVREFGIQDVTLYFIK</sequence>
<dbReference type="Pfam" id="PF01476">
    <property type="entry name" value="LysM"/>
    <property type="match status" value="1"/>
</dbReference>
<evidence type="ECO:0000313" key="4">
    <source>
        <dbReference type="Proteomes" id="UP000215596"/>
    </source>
</evidence>
<dbReference type="EMBL" id="NPBY01000012">
    <property type="protein sequence ID" value="PAD79413.1"/>
    <property type="molecule type" value="Genomic_DNA"/>
</dbReference>
<evidence type="ECO:0000256" key="1">
    <source>
        <dbReference type="ARBA" id="ARBA00022729"/>
    </source>
</evidence>
<dbReference type="OrthoDB" id="9798935at2"/>
<dbReference type="Proteomes" id="UP000215596">
    <property type="component" value="Unassembled WGS sequence"/>
</dbReference>
<feature type="domain" description="LysM" evidence="2">
    <location>
        <begin position="51"/>
        <end position="95"/>
    </location>
</feature>
<dbReference type="CDD" id="cd14667">
    <property type="entry name" value="3D_containing_proteins"/>
    <property type="match status" value="1"/>
</dbReference>
<dbReference type="SUPFAM" id="SSF50685">
    <property type="entry name" value="Barwin-like endoglucanases"/>
    <property type="match status" value="1"/>
</dbReference>
<dbReference type="SMART" id="SM00257">
    <property type="entry name" value="LysM"/>
    <property type="match status" value="1"/>
</dbReference>
<dbReference type="InterPro" id="IPR036908">
    <property type="entry name" value="RlpA-like_sf"/>
</dbReference>
<organism evidence="3 4">
    <name type="scientific">Paenibacillus campinasensis</name>
    <dbReference type="NCBI Taxonomy" id="66347"/>
    <lineage>
        <taxon>Bacteria</taxon>
        <taxon>Bacillati</taxon>
        <taxon>Bacillota</taxon>
        <taxon>Bacilli</taxon>
        <taxon>Bacillales</taxon>
        <taxon>Paenibacillaceae</taxon>
        <taxon>Paenibacillus</taxon>
    </lineage>
</organism>
<dbReference type="InterPro" id="IPR010611">
    <property type="entry name" value="3D_dom"/>
</dbReference>
<dbReference type="Gene3D" id="3.10.350.10">
    <property type="entry name" value="LysM domain"/>
    <property type="match status" value="1"/>
</dbReference>
<dbReference type="GO" id="GO:0009254">
    <property type="term" value="P:peptidoglycan turnover"/>
    <property type="evidence" value="ECO:0007669"/>
    <property type="project" value="InterPro"/>
</dbReference>
<reference evidence="3 4" key="1">
    <citation type="submission" date="2017-07" db="EMBL/GenBank/DDBJ databases">
        <title>Isolation and whole genome analysis of endospore-forming bacteria from heroin.</title>
        <authorList>
            <person name="Kalinowski J."/>
            <person name="Ahrens B."/>
            <person name="Al-Dilaimi A."/>
            <person name="Winkler A."/>
            <person name="Wibberg D."/>
            <person name="Schleenbecker U."/>
            <person name="Ruckert C."/>
            <person name="Wolfel R."/>
            <person name="Grass G."/>
        </authorList>
    </citation>
    <scope>NUCLEOTIDE SEQUENCE [LARGE SCALE GENOMIC DNA]</scope>
    <source>
        <strain evidence="3 4">7537-G1</strain>
    </source>
</reference>
<gene>
    <name evidence="3" type="ORF">CHH67_04205</name>
</gene>
<dbReference type="PANTHER" id="PTHR39160:SF4">
    <property type="entry name" value="RESUSCITATION-PROMOTING FACTOR RPFB"/>
    <property type="match status" value="1"/>
</dbReference>
<proteinExistence type="predicted"/>
<evidence type="ECO:0000259" key="2">
    <source>
        <dbReference type="PROSITE" id="PS51782"/>
    </source>
</evidence>
<comment type="caution">
    <text evidence="3">The sequence shown here is derived from an EMBL/GenBank/DDBJ whole genome shotgun (WGS) entry which is preliminary data.</text>
</comment>
<protein>
    <recommendedName>
        <fullName evidence="2">LysM domain-containing protein</fullName>
    </recommendedName>
</protein>
<dbReference type="InterPro" id="IPR059180">
    <property type="entry name" value="3D_YorM"/>
</dbReference>
<dbReference type="PROSITE" id="PS51782">
    <property type="entry name" value="LYSM"/>
    <property type="match status" value="1"/>
</dbReference>
<dbReference type="PANTHER" id="PTHR39160">
    <property type="entry name" value="CELL WALL-BINDING PROTEIN YOCH"/>
    <property type="match status" value="1"/>
</dbReference>
<dbReference type="AlphaFoldDB" id="A0A268F242"/>
<dbReference type="GO" id="GO:0004553">
    <property type="term" value="F:hydrolase activity, hydrolyzing O-glycosyl compounds"/>
    <property type="evidence" value="ECO:0007669"/>
    <property type="project" value="InterPro"/>
</dbReference>
<dbReference type="InterPro" id="IPR018392">
    <property type="entry name" value="LysM"/>
</dbReference>
<dbReference type="Pfam" id="PF06725">
    <property type="entry name" value="3D"/>
    <property type="match status" value="1"/>
</dbReference>
<dbReference type="CDD" id="cd00118">
    <property type="entry name" value="LysM"/>
    <property type="match status" value="1"/>
</dbReference>
<dbReference type="InterPro" id="IPR051933">
    <property type="entry name" value="Resuscitation_pf_RpfB"/>
</dbReference>